<organism evidence="2 3">
    <name type="scientific">Ensete ventricosum</name>
    <name type="common">Abyssinian banana</name>
    <name type="synonym">Musa ensete</name>
    <dbReference type="NCBI Taxonomy" id="4639"/>
    <lineage>
        <taxon>Eukaryota</taxon>
        <taxon>Viridiplantae</taxon>
        <taxon>Streptophyta</taxon>
        <taxon>Embryophyta</taxon>
        <taxon>Tracheophyta</taxon>
        <taxon>Spermatophyta</taxon>
        <taxon>Magnoliopsida</taxon>
        <taxon>Liliopsida</taxon>
        <taxon>Zingiberales</taxon>
        <taxon>Musaceae</taxon>
        <taxon>Ensete</taxon>
    </lineage>
</organism>
<reference evidence="2 3" key="1">
    <citation type="journal article" date="2014" name="Agronomy (Basel)">
        <title>A Draft Genome Sequence for Ensete ventricosum, the Drought-Tolerant Tree Against Hunger.</title>
        <authorList>
            <person name="Harrison J."/>
            <person name="Moore K.A."/>
            <person name="Paszkiewicz K."/>
            <person name="Jones T."/>
            <person name="Grant M."/>
            <person name="Ambacheew D."/>
            <person name="Muzemil S."/>
            <person name="Studholme D.J."/>
        </authorList>
    </citation>
    <scope>NUCLEOTIDE SEQUENCE [LARGE SCALE GENOMIC DNA]</scope>
</reference>
<protein>
    <submittedName>
        <fullName evidence="2">Uncharacterized protein</fullName>
    </submittedName>
</protein>
<dbReference type="EMBL" id="AMZH03009750">
    <property type="protein sequence ID" value="RRT56161.1"/>
    <property type="molecule type" value="Genomic_DNA"/>
</dbReference>
<evidence type="ECO:0000256" key="1">
    <source>
        <dbReference type="SAM" id="MobiDB-lite"/>
    </source>
</evidence>
<proteinExistence type="predicted"/>
<name>A0A426YWV1_ENSVE</name>
<feature type="compositionally biased region" description="Basic and acidic residues" evidence="1">
    <location>
        <begin position="10"/>
        <end position="20"/>
    </location>
</feature>
<comment type="caution">
    <text evidence="2">The sequence shown here is derived from an EMBL/GenBank/DDBJ whole genome shotgun (WGS) entry which is preliminary data.</text>
</comment>
<dbReference type="Proteomes" id="UP000287651">
    <property type="component" value="Unassembled WGS sequence"/>
</dbReference>
<feature type="region of interest" description="Disordered" evidence="1">
    <location>
        <begin position="1"/>
        <end position="35"/>
    </location>
</feature>
<gene>
    <name evidence="2" type="ORF">B296_00001165</name>
</gene>
<evidence type="ECO:0000313" key="3">
    <source>
        <dbReference type="Proteomes" id="UP000287651"/>
    </source>
</evidence>
<evidence type="ECO:0000313" key="2">
    <source>
        <dbReference type="EMBL" id="RRT56161.1"/>
    </source>
</evidence>
<dbReference type="AlphaFoldDB" id="A0A426YWV1"/>
<sequence length="113" mass="13105">MFEVQTQWLGEREGPRRSIEAKPQQLYTGGERRERRGSLRVCIRTIAAGCVYHRQAWECRAIEPREEGVWSSCDTCICHQECSSSTHRLLGREWVRSGKEEDPSLRVGEKGQR</sequence>
<accession>A0A426YWV1</accession>